<evidence type="ECO:0000313" key="2">
    <source>
        <dbReference type="Proteomes" id="UP000256964"/>
    </source>
</evidence>
<gene>
    <name evidence="1" type="ORF">OH76DRAFT_485445</name>
</gene>
<keyword evidence="2" id="KW-1185">Reference proteome</keyword>
<evidence type="ECO:0000313" key="1">
    <source>
        <dbReference type="EMBL" id="RDX50133.1"/>
    </source>
</evidence>
<dbReference type="EMBL" id="KZ857401">
    <property type="protein sequence ID" value="RDX50133.1"/>
    <property type="molecule type" value="Genomic_DNA"/>
</dbReference>
<dbReference type="Proteomes" id="UP000256964">
    <property type="component" value="Unassembled WGS sequence"/>
</dbReference>
<name>A0A371DC92_9APHY</name>
<proteinExistence type="predicted"/>
<accession>A0A371DC92</accession>
<sequence length="123" mass="14294">MRCSTDVCARLLHRQIDMNSHDHWNWRHTGMREREGSITDVLVEDIHLHVMNAGYPRYEVSTKAKSGRTLREEELTAWRCCGRCYSMVPVDWTHAQDHIPIVSSTYRGIHVVTAAPRPRHISC</sequence>
<protein>
    <submittedName>
        <fullName evidence="1">Uncharacterized protein</fullName>
    </submittedName>
</protein>
<dbReference type="AlphaFoldDB" id="A0A371DC92"/>
<organism evidence="1 2">
    <name type="scientific">Lentinus brumalis</name>
    <dbReference type="NCBI Taxonomy" id="2498619"/>
    <lineage>
        <taxon>Eukaryota</taxon>
        <taxon>Fungi</taxon>
        <taxon>Dikarya</taxon>
        <taxon>Basidiomycota</taxon>
        <taxon>Agaricomycotina</taxon>
        <taxon>Agaricomycetes</taxon>
        <taxon>Polyporales</taxon>
        <taxon>Polyporaceae</taxon>
        <taxon>Lentinus</taxon>
    </lineage>
</organism>
<reference evidence="1 2" key="1">
    <citation type="journal article" date="2018" name="Biotechnol. Biofuels">
        <title>Integrative visual omics of the white-rot fungus Polyporus brumalis exposes the biotechnological potential of its oxidative enzymes for delignifying raw plant biomass.</title>
        <authorList>
            <person name="Miyauchi S."/>
            <person name="Rancon A."/>
            <person name="Drula E."/>
            <person name="Hage H."/>
            <person name="Chaduli D."/>
            <person name="Favel A."/>
            <person name="Grisel S."/>
            <person name="Henrissat B."/>
            <person name="Herpoel-Gimbert I."/>
            <person name="Ruiz-Duenas F.J."/>
            <person name="Chevret D."/>
            <person name="Hainaut M."/>
            <person name="Lin J."/>
            <person name="Wang M."/>
            <person name="Pangilinan J."/>
            <person name="Lipzen A."/>
            <person name="Lesage-Meessen L."/>
            <person name="Navarro D."/>
            <person name="Riley R."/>
            <person name="Grigoriev I.V."/>
            <person name="Zhou S."/>
            <person name="Raouche S."/>
            <person name="Rosso M.N."/>
        </authorList>
    </citation>
    <scope>NUCLEOTIDE SEQUENCE [LARGE SCALE GENOMIC DNA]</scope>
    <source>
        <strain evidence="1 2">BRFM 1820</strain>
    </source>
</reference>